<feature type="domain" description="Pycsar effector protein" evidence="10">
    <location>
        <begin position="35"/>
        <end position="167"/>
    </location>
</feature>
<keyword evidence="2" id="KW-1003">Cell membrane</keyword>
<keyword evidence="6" id="KW-0051">Antiviral defense</keyword>
<evidence type="ECO:0000256" key="3">
    <source>
        <dbReference type="ARBA" id="ARBA00022692"/>
    </source>
</evidence>
<evidence type="ECO:0000256" key="7">
    <source>
        <dbReference type="ARBA" id="ARBA00023136"/>
    </source>
</evidence>
<sequence>MATTTPDPRQGGTRDGSDDEAHGGPPPDRQDRIVATMTALQADLARSEGKASLLLALSGAALVALVSAAGGLRLTVPAAVAGALGTAALLAATALLLLAVRPDLGGSGWTSWSRLSVGQLRERLASGYQVDHLRFMAALAARKFRLIRAAVDFLLAGLGLLALTAVLMRTT</sequence>
<proteinExistence type="predicted"/>
<protein>
    <submittedName>
        <fullName evidence="11">Pycsar system effector family protein</fullName>
    </submittedName>
</protein>
<keyword evidence="5 9" id="KW-1133">Transmembrane helix</keyword>
<evidence type="ECO:0000256" key="4">
    <source>
        <dbReference type="ARBA" id="ARBA00022741"/>
    </source>
</evidence>
<evidence type="ECO:0000256" key="5">
    <source>
        <dbReference type="ARBA" id="ARBA00022989"/>
    </source>
</evidence>
<evidence type="ECO:0000256" key="9">
    <source>
        <dbReference type="SAM" id="Phobius"/>
    </source>
</evidence>
<dbReference type="EMBL" id="CP147982">
    <property type="protein sequence ID" value="WXK79106.1"/>
    <property type="molecule type" value="Genomic_DNA"/>
</dbReference>
<evidence type="ECO:0000313" key="12">
    <source>
        <dbReference type="Proteomes" id="UP001626628"/>
    </source>
</evidence>
<evidence type="ECO:0000256" key="8">
    <source>
        <dbReference type="SAM" id="MobiDB-lite"/>
    </source>
</evidence>
<feature type="transmembrane region" description="Helical" evidence="9">
    <location>
        <begin position="146"/>
        <end position="168"/>
    </location>
</feature>
<feature type="transmembrane region" description="Helical" evidence="9">
    <location>
        <begin position="78"/>
        <end position="100"/>
    </location>
</feature>
<evidence type="ECO:0000313" key="11">
    <source>
        <dbReference type="EMBL" id="WXK79106.1"/>
    </source>
</evidence>
<keyword evidence="3 9" id="KW-0812">Transmembrane</keyword>
<accession>A0ABZ2QRB3</accession>
<dbReference type="RefSeq" id="WP_407287702.1">
    <property type="nucleotide sequence ID" value="NZ_CP147982.1"/>
</dbReference>
<keyword evidence="4" id="KW-0547">Nucleotide-binding</keyword>
<feature type="transmembrane region" description="Helical" evidence="9">
    <location>
        <begin position="53"/>
        <end position="72"/>
    </location>
</feature>
<evidence type="ECO:0000259" key="10">
    <source>
        <dbReference type="Pfam" id="PF18967"/>
    </source>
</evidence>
<dbReference type="InterPro" id="IPR043760">
    <property type="entry name" value="PycTM_dom"/>
</dbReference>
<gene>
    <name evidence="11" type="ORF">WAB15_25680</name>
</gene>
<keyword evidence="7 9" id="KW-0472">Membrane</keyword>
<evidence type="ECO:0000256" key="6">
    <source>
        <dbReference type="ARBA" id="ARBA00023118"/>
    </source>
</evidence>
<dbReference type="Pfam" id="PF18967">
    <property type="entry name" value="PycTM"/>
    <property type="match status" value="1"/>
</dbReference>
<organism evidence="11 12">
    <name type="scientific">Streptomyces sirii</name>
    <dbReference type="NCBI Taxonomy" id="3127701"/>
    <lineage>
        <taxon>Bacteria</taxon>
        <taxon>Bacillati</taxon>
        <taxon>Actinomycetota</taxon>
        <taxon>Actinomycetes</taxon>
        <taxon>Kitasatosporales</taxon>
        <taxon>Streptomycetaceae</taxon>
        <taxon>Streptomyces</taxon>
    </lineage>
</organism>
<feature type="region of interest" description="Disordered" evidence="8">
    <location>
        <begin position="1"/>
        <end position="31"/>
    </location>
</feature>
<dbReference type="Proteomes" id="UP001626628">
    <property type="component" value="Chromosome"/>
</dbReference>
<comment type="subcellular location">
    <subcellularLocation>
        <location evidence="1">Cell membrane</location>
    </subcellularLocation>
</comment>
<feature type="compositionally biased region" description="Basic and acidic residues" evidence="8">
    <location>
        <begin position="15"/>
        <end position="31"/>
    </location>
</feature>
<name>A0ABZ2QRB3_9ACTN</name>
<evidence type="ECO:0000256" key="2">
    <source>
        <dbReference type="ARBA" id="ARBA00022475"/>
    </source>
</evidence>
<evidence type="ECO:0000256" key="1">
    <source>
        <dbReference type="ARBA" id="ARBA00004236"/>
    </source>
</evidence>
<keyword evidence="12" id="KW-1185">Reference proteome</keyword>
<reference evidence="11 12" key="1">
    <citation type="submission" date="2024-03" db="EMBL/GenBank/DDBJ databases">
        <title>The complete genome of Streptomyces sirii sp.nov.</title>
        <authorList>
            <person name="Zakalyukina Y.V."/>
            <person name="Belik A.R."/>
            <person name="Biryukov M.V."/>
            <person name="Baturina O.A."/>
            <person name="Kabilov M.R."/>
        </authorList>
    </citation>
    <scope>NUCLEOTIDE SEQUENCE [LARGE SCALE GENOMIC DNA]</scope>
    <source>
        <strain evidence="11 12">BP-8</strain>
    </source>
</reference>